<dbReference type="Pfam" id="PF02368">
    <property type="entry name" value="Big_2"/>
    <property type="match status" value="2"/>
</dbReference>
<comment type="caution">
    <text evidence="2">The sequence shown here is derived from an EMBL/GenBank/DDBJ whole genome shotgun (WGS) entry which is preliminary data.</text>
</comment>
<dbReference type="InterPro" id="IPR008964">
    <property type="entry name" value="Invasin/intimin_cell_adhesion"/>
</dbReference>
<dbReference type="SUPFAM" id="SSF49373">
    <property type="entry name" value="Invasin/intimin cell-adhesion fragments"/>
    <property type="match status" value="2"/>
</dbReference>
<dbReference type="Proteomes" id="UP000051439">
    <property type="component" value="Unassembled WGS sequence"/>
</dbReference>
<accession>A0A0R1ND04</accession>
<dbReference type="EMBL" id="AZEB01000066">
    <property type="protein sequence ID" value="KRL18096.1"/>
    <property type="molecule type" value="Genomic_DNA"/>
</dbReference>
<evidence type="ECO:0000259" key="1">
    <source>
        <dbReference type="SMART" id="SM00635"/>
    </source>
</evidence>
<dbReference type="PATRIC" id="fig|1423766.4.peg.2564"/>
<gene>
    <name evidence="2" type="ORF">FC98_GL002462</name>
</gene>
<dbReference type="InterPro" id="IPR003343">
    <property type="entry name" value="Big_2"/>
</dbReference>
<dbReference type="Gene3D" id="2.60.40.1080">
    <property type="match status" value="2"/>
</dbReference>
<proteinExistence type="predicted"/>
<dbReference type="RefSeq" id="WP_054655325.1">
    <property type="nucleotide sequence ID" value="NZ_AZEB01000066.1"/>
</dbReference>
<reference evidence="2 3" key="1">
    <citation type="journal article" date="2015" name="Genome Announc.">
        <title>Expanding the biotechnology potential of lactobacilli through comparative genomics of 213 strains and associated genera.</title>
        <authorList>
            <person name="Sun Z."/>
            <person name="Harris H.M."/>
            <person name="McCann A."/>
            <person name="Guo C."/>
            <person name="Argimon S."/>
            <person name="Zhang W."/>
            <person name="Yang X."/>
            <person name="Jeffery I.B."/>
            <person name="Cooney J.C."/>
            <person name="Kagawa T.F."/>
            <person name="Liu W."/>
            <person name="Song Y."/>
            <person name="Salvetti E."/>
            <person name="Wrobel A."/>
            <person name="Rasinkangas P."/>
            <person name="Parkhill J."/>
            <person name="Rea M.C."/>
            <person name="O'Sullivan O."/>
            <person name="Ritari J."/>
            <person name="Douillard F.P."/>
            <person name="Paul Ross R."/>
            <person name="Yang R."/>
            <person name="Briner A.E."/>
            <person name="Felis G.E."/>
            <person name="de Vos W.M."/>
            <person name="Barrangou R."/>
            <person name="Klaenhammer T.R."/>
            <person name="Caufield P.W."/>
            <person name="Cui Y."/>
            <person name="Zhang H."/>
            <person name="O'Toole P.W."/>
        </authorList>
    </citation>
    <scope>NUCLEOTIDE SEQUENCE [LARGE SCALE GENOMIC DNA]</scope>
    <source>
        <strain evidence="2 3">DSM 19906</strain>
    </source>
</reference>
<evidence type="ECO:0000313" key="3">
    <source>
        <dbReference type="Proteomes" id="UP000051439"/>
    </source>
</evidence>
<name>A0A0R1ND04_9LACO</name>
<keyword evidence="3" id="KW-1185">Reference proteome</keyword>
<dbReference type="SMART" id="SM00635">
    <property type="entry name" value="BID_2"/>
    <property type="match status" value="2"/>
</dbReference>
<evidence type="ECO:0000313" key="2">
    <source>
        <dbReference type="EMBL" id="KRL18096.1"/>
    </source>
</evidence>
<sequence>MSITNEPLGPVHTSVKTVRKVKELSDQIPKYLIEDPDATEATQTQYNDLQEVGDDFDPDTLIYKHAQAAFGGPNPPEAILVVRAVSENTYVSPTSLTVDQASISGVAGQTGKVTTTVLPVTATEKNVTATSGDTDVATVSPNGDGSFTIVYKSAGHATITFRAGVNDDITTTTKVTVIANTVPVTGVSLDKTSLSGTAGGNDKLTAKVTPDNATDTKVSFASKDSSIATVDDTGKVAYVKAGETQITATTEDGSFTANCDVTVAASK</sequence>
<feature type="domain" description="BIG2" evidence="1">
    <location>
        <begin position="92"/>
        <end position="173"/>
    </location>
</feature>
<organism evidence="2 3">
    <name type="scientific">Lentilactobacillus kisonensis DSM 19906 = JCM 15041</name>
    <dbReference type="NCBI Taxonomy" id="1423766"/>
    <lineage>
        <taxon>Bacteria</taxon>
        <taxon>Bacillati</taxon>
        <taxon>Bacillota</taxon>
        <taxon>Bacilli</taxon>
        <taxon>Lactobacillales</taxon>
        <taxon>Lactobacillaceae</taxon>
        <taxon>Lentilactobacillus</taxon>
    </lineage>
</organism>
<protein>
    <submittedName>
        <fullName evidence="2">Bacterial group 2 Ig-like protein</fullName>
    </submittedName>
</protein>
<feature type="domain" description="BIG2" evidence="1">
    <location>
        <begin position="183"/>
        <end position="260"/>
    </location>
</feature>
<dbReference type="AlphaFoldDB" id="A0A0R1ND04"/>